<dbReference type="AlphaFoldDB" id="A0A2K2CT17"/>
<dbReference type="EMBL" id="CM000883">
    <property type="protein sequence ID" value="PNT65172.1"/>
    <property type="molecule type" value="Genomic_DNA"/>
</dbReference>
<accession>A0A2K2CT17</accession>
<dbReference type="Gramene" id="PNT65172">
    <property type="protein sequence ID" value="PNT65172"/>
    <property type="gene ID" value="BRADI_4g38115v3"/>
</dbReference>
<protein>
    <submittedName>
        <fullName evidence="1 2">Uncharacterized protein</fullName>
    </submittedName>
</protein>
<sequence length="191" mass="20979">MLAQKVDTILILIRNRERPGAVLADKESTPLQIINLSPTSIADAIMQVGGAGAPRPADRAEADAVGLGRHARQHQAQQLRRQVRPWRRDLLCHGLALACTGTGKTLVPWRRREGRPRLSQMPALQSPHPQGRHLYLYLCPPLSFGPPSLQKWAGSQLKGFFSIRNGAYGPGVFNCISSISFTAYAHSMQNS</sequence>
<name>A0A2K2CT17_BRADI</name>
<proteinExistence type="predicted"/>
<gene>
    <name evidence="1" type="ORF">BRADI_4g38115v3</name>
</gene>
<reference evidence="2" key="3">
    <citation type="submission" date="2018-08" db="UniProtKB">
        <authorList>
            <consortium name="EnsemblPlants"/>
        </authorList>
    </citation>
    <scope>IDENTIFICATION</scope>
    <source>
        <strain evidence="2">cv. Bd21</strain>
    </source>
</reference>
<organism evidence="1">
    <name type="scientific">Brachypodium distachyon</name>
    <name type="common">Purple false brome</name>
    <name type="synonym">Trachynia distachya</name>
    <dbReference type="NCBI Taxonomy" id="15368"/>
    <lineage>
        <taxon>Eukaryota</taxon>
        <taxon>Viridiplantae</taxon>
        <taxon>Streptophyta</taxon>
        <taxon>Embryophyta</taxon>
        <taxon>Tracheophyta</taxon>
        <taxon>Spermatophyta</taxon>
        <taxon>Magnoliopsida</taxon>
        <taxon>Liliopsida</taxon>
        <taxon>Poales</taxon>
        <taxon>Poaceae</taxon>
        <taxon>BOP clade</taxon>
        <taxon>Pooideae</taxon>
        <taxon>Stipodae</taxon>
        <taxon>Brachypodieae</taxon>
        <taxon>Brachypodium</taxon>
    </lineage>
</organism>
<reference evidence="1" key="2">
    <citation type="submission" date="2017-06" db="EMBL/GenBank/DDBJ databases">
        <title>WGS assembly of Brachypodium distachyon.</title>
        <authorList>
            <consortium name="The International Brachypodium Initiative"/>
            <person name="Lucas S."/>
            <person name="Harmon-Smith M."/>
            <person name="Lail K."/>
            <person name="Tice H."/>
            <person name="Grimwood J."/>
            <person name="Bruce D."/>
            <person name="Barry K."/>
            <person name="Shu S."/>
            <person name="Lindquist E."/>
            <person name="Wang M."/>
            <person name="Pitluck S."/>
            <person name="Vogel J.P."/>
            <person name="Garvin D.F."/>
            <person name="Mockler T.C."/>
            <person name="Schmutz J."/>
            <person name="Rokhsar D."/>
            <person name="Bevan M.W."/>
        </authorList>
    </citation>
    <scope>NUCLEOTIDE SEQUENCE</scope>
    <source>
        <strain evidence="1">Bd21</strain>
    </source>
</reference>
<dbReference type="EnsemblPlants" id="PNT65172">
    <property type="protein sequence ID" value="PNT65172"/>
    <property type="gene ID" value="BRADI_4g38115v3"/>
</dbReference>
<reference evidence="1 2" key="1">
    <citation type="journal article" date="2010" name="Nature">
        <title>Genome sequencing and analysis of the model grass Brachypodium distachyon.</title>
        <authorList>
            <consortium name="International Brachypodium Initiative"/>
        </authorList>
    </citation>
    <scope>NUCLEOTIDE SEQUENCE [LARGE SCALE GENOMIC DNA]</scope>
    <source>
        <strain evidence="1 2">Bd21</strain>
    </source>
</reference>
<keyword evidence="3" id="KW-1185">Reference proteome</keyword>
<dbReference type="Proteomes" id="UP000008810">
    <property type="component" value="Chromosome 4"/>
</dbReference>
<evidence type="ECO:0000313" key="1">
    <source>
        <dbReference type="EMBL" id="PNT65172.1"/>
    </source>
</evidence>
<evidence type="ECO:0000313" key="3">
    <source>
        <dbReference type="Proteomes" id="UP000008810"/>
    </source>
</evidence>
<dbReference type="InParanoid" id="A0A2K2CT17"/>
<evidence type="ECO:0000313" key="2">
    <source>
        <dbReference type="EnsemblPlants" id="PNT65172"/>
    </source>
</evidence>